<comment type="caution">
    <text evidence="13">The sequence shown here is derived from an EMBL/GenBank/DDBJ whole genome shotgun (WGS) entry which is preliminary data.</text>
</comment>
<keyword evidence="14" id="KW-1185">Reference proteome</keyword>
<feature type="domain" description="Peptidase M20 dimerisation" evidence="12">
    <location>
        <begin position="184"/>
        <end position="336"/>
    </location>
</feature>
<keyword evidence="6 7" id="KW-0012">Acyltransferase</keyword>
<dbReference type="PANTHER" id="PTHR11377:SF5">
    <property type="entry name" value="GLYCYLPEPTIDE N-TETRADECANOYLTRANSFERASE"/>
    <property type="match status" value="1"/>
</dbReference>
<dbReference type="Pfam" id="PF01233">
    <property type="entry name" value="NMT"/>
    <property type="match status" value="1"/>
</dbReference>
<dbReference type="SUPFAM" id="SSF53187">
    <property type="entry name" value="Zn-dependent exopeptidases"/>
    <property type="match status" value="1"/>
</dbReference>
<gene>
    <name evidence="13" type="primary">NMT1</name>
    <name evidence="13" type="ORF">IWQ62_003906</name>
</gene>
<evidence type="ECO:0000256" key="6">
    <source>
        <dbReference type="ARBA" id="ARBA00023315"/>
    </source>
</evidence>
<evidence type="ECO:0000256" key="9">
    <source>
        <dbReference type="SAM" id="MobiDB-lite"/>
    </source>
</evidence>
<comment type="catalytic activity">
    <reaction evidence="7">
        <text>N-terminal glycyl-[protein] + tetradecanoyl-CoA = N-tetradecanoylglycyl-[protein] + CoA + H(+)</text>
        <dbReference type="Rhea" id="RHEA:15521"/>
        <dbReference type="Rhea" id="RHEA-COMP:12666"/>
        <dbReference type="Rhea" id="RHEA-COMP:12667"/>
        <dbReference type="ChEBI" id="CHEBI:15378"/>
        <dbReference type="ChEBI" id="CHEBI:57287"/>
        <dbReference type="ChEBI" id="CHEBI:57385"/>
        <dbReference type="ChEBI" id="CHEBI:64723"/>
        <dbReference type="ChEBI" id="CHEBI:133050"/>
        <dbReference type="EC" id="2.3.1.97"/>
    </reaction>
</comment>
<evidence type="ECO:0000259" key="10">
    <source>
        <dbReference type="Pfam" id="PF01233"/>
    </source>
</evidence>
<dbReference type="EC" id="2.3.1.97" evidence="3 7"/>
<dbReference type="AlphaFoldDB" id="A0A9W8ATD7"/>
<dbReference type="InterPro" id="IPR022677">
    <property type="entry name" value="NMT_C"/>
</dbReference>
<dbReference type="InterPro" id="IPR016181">
    <property type="entry name" value="Acyl_CoA_acyltransferase"/>
</dbReference>
<evidence type="ECO:0000256" key="5">
    <source>
        <dbReference type="ARBA" id="ARBA00022679"/>
    </source>
</evidence>
<dbReference type="Pfam" id="PF01546">
    <property type="entry name" value="Peptidase_M20"/>
    <property type="match status" value="1"/>
</dbReference>
<comment type="similarity">
    <text evidence="1">Belongs to the peptidase M20A family.</text>
</comment>
<dbReference type="InterPro" id="IPR002933">
    <property type="entry name" value="Peptidase_M20"/>
</dbReference>
<dbReference type="Pfam" id="PF07687">
    <property type="entry name" value="M20_dimer"/>
    <property type="match status" value="1"/>
</dbReference>
<evidence type="ECO:0000256" key="2">
    <source>
        <dbReference type="ARBA" id="ARBA00009469"/>
    </source>
</evidence>
<feature type="non-terminal residue" evidence="13">
    <location>
        <position position="919"/>
    </location>
</feature>
<organism evidence="13 14">
    <name type="scientific">Dispira parvispora</name>
    <dbReference type="NCBI Taxonomy" id="1520584"/>
    <lineage>
        <taxon>Eukaryota</taxon>
        <taxon>Fungi</taxon>
        <taxon>Fungi incertae sedis</taxon>
        <taxon>Zoopagomycota</taxon>
        <taxon>Kickxellomycotina</taxon>
        <taxon>Dimargaritomycetes</taxon>
        <taxon>Dimargaritales</taxon>
        <taxon>Dimargaritaceae</taxon>
        <taxon>Dispira</taxon>
    </lineage>
</organism>
<evidence type="ECO:0000256" key="3">
    <source>
        <dbReference type="ARBA" id="ARBA00012923"/>
    </source>
</evidence>
<dbReference type="Proteomes" id="UP001150925">
    <property type="component" value="Unassembled WGS sequence"/>
</dbReference>
<keyword evidence="5 7" id="KW-0808">Transferase</keyword>
<feature type="compositionally biased region" description="Basic and acidic residues" evidence="9">
    <location>
        <begin position="455"/>
        <end position="464"/>
    </location>
</feature>
<feature type="domain" description="Glycylpeptide N-tetradecanoyltransferase N-terminal" evidence="10">
    <location>
        <begin position="520"/>
        <end position="679"/>
    </location>
</feature>
<proteinExistence type="inferred from homology"/>
<comment type="function">
    <text evidence="7">Adds a myristoyl group to the N-terminal glycine residue of certain cellular proteins.</text>
</comment>
<dbReference type="Pfam" id="PF02799">
    <property type="entry name" value="NMT_C"/>
    <property type="match status" value="1"/>
</dbReference>
<dbReference type="SUPFAM" id="SSF55729">
    <property type="entry name" value="Acyl-CoA N-acyltransferases (Nat)"/>
    <property type="match status" value="2"/>
</dbReference>
<evidence type="ECO:0000256" key="1">
    <source>
        <dbReference type="ARBA" id="ARBA00006247"/>
    </source>
</evidence>
<evidence type="ECO:0000259" key="12">
    <source>
        <dbReference type="Pfam" id="PF07687"/>
    </source>
</evidence>
<dbReference type="InterPro" id="IPR000903">
    <property type="entry name" value="NMT"/>
</dbReference>
<feature type="region of interest" description="Disordered" evidence="9">
    <location>
        <begin position="445"/>
        <end position="474"/>
    </location>
</feature>
<name>A0A9W8ATD7_9FUNG</name>
<dbReference type="EMBL" id="JANBPY010001157">
    <property type="protein sequence ID" value="KAJ1961331.1"/>
    <property type="molecule type" value="Genomic_DNA"/>
</dbReference>
<feature type="domain" description="Glycylpeptide N-tetradecanoyltransferase C-terminal" evidence="11">
    <location>
        <begin position="693"/>
        <end position="911"/>
    </location>
</feature>
<dbReference type="Gene3D" id="3.30.70.360">
    <property type="match status" value="1"/>
</dbReference>
<evidence type="ECO:0000259" key="11">
    <source>
        <dbReference type="Pfam" id="PF02799"/>
    </source>
</evidence>
<dbReference type="Gene3D" id="3.40.630.10">
    <property type="entry name" value="Zn peptidases"/>
    <property type="match status" value="1"/>
</dbReference>
<dbReference type="GO" id="GO:0005737">
    <property type="term" value="C:cytoplasm"/>
    <property type="evidence" value="ECO:0007669"/>
    <property type="project" value="TreeGrafter"/>
</dbReference>
<accession>A0A9W8ATD7</accession>
<dbReference type="PANTHER" id="PTHR11377">
    <property type="entry name" value="N-MYRISTOYL TRANSFERASE"/>
    <property type="match status" value="1"/>
</dbReference>
<dbReference type="FunFam" id="3.40.630.170:FF:000003">
    <property type="entry name" value="Glycylpeptide N-tetradecanoyltransferase"/>
    <property type="match status" value="1"/>
</dbReference>
<reference evidence="13" key="1">
    <citation type="submission" date="2022-07" db="EMBL/GenBank/DDBJ databases">
        <title>Phylogenomic reconstructions and comparative analyses of Kickxellomycotina fungi.</title>
        <authorList>
            <person name="Reynolds N.K."/>
            <person name="Stajich J.E."/>
            <person name="Barry K."/>
            <person name="Grigoriev I.V."/>
            <person name="Crous P."/>
            <person name="Smith M.E."/>
        </authorList>
    </citation>
    <scope>NUCLEOTIDE SEQUENCE</scope>
    <source>
        <strain evidence="13">RSA 1196</strain>
    </source>
</reference>
<dbReference type="OrthoDB" id="60315at2759"/>
<dbReference type="Gene3D" id="3.40.630.170">
    <property type="match status" value="1"/>
</dbReference>
<evidence type="ECO:0000313" key="14">
    <source>
        <dbReference type="Proteomes" id="UP001150925"/>
    </source>
</evidence>
<dbReference type="FunFam" id="3.40.630.30:FF:000042">
    <property type="entry name" value="Glycylpeptide N-tetradecanoyltransferase"/>
    <property type="match status" value="1"/>
</dbReference>
<protein>
    <recommendedName>
        <fullName evidence="4 7">Glycylpeptide N-tetradecanoyltransferase</fullName>
        <ecNumber evidence="3 7">2.3.1.97</ecNumber>
    </recommendedName>
</protein>
<dbReference type="GO" id="GO:0004379">
    <property type="term" value="F:glycylpeptide N-tetradecanoyltransferase activity"/>
    <property type="evidence" value="ECO:0007669"/>
    <property type="project" value="UniProtKB-EC"/>
</dbReference>
<comment type="similarity">
    <text evidence="2 8">Belongs to the NMT family.</text>
</comment>
<evidence type="ECO:0000256" key="4">
    <source>
        <dbReference type="ARBA" id="ARBA00022240"/>
    </source>
</evidence>
<dbReference type="GO" id="GO:0016787">
    <property type="term" value="F:hydrolase activity"/>
    <property type="evidence" value="ECO:0007669"/>
    <property type="project" value="InterPro"/>
</dbReference>
<evidence type="ECO:0000256" key="7">
    <source>
        <dbReference type="RuleBase" id="RU000586"/>
    </source>
</evidence>
<dbReference type="InterPro" id="IPR022676">
    <property type="entry name" value="NMT_N"/>
</dbReference>
<evidence type="ECO:0000313" key="13">
    <source>
        <dbReference type="EMBL" id="KAJ1961331.1"/>
    </source>
</evidence>
<dbReference type="InterPro" id="IPR011650">
    <property type="entry name" value="Peptidase_M20_dimer"/>
</dbReference>
<sequence>CLLPTGYGHNPLVFARFTASTATGEQKSSRLSGLGAQLSALHLKHDDQPALAESESNAKPSSELNSTQHVPTVLVYGHYDVFSVAEEQWDSAPFTMQGRDGFLYGRGVTDNKGPVLATIFAVYELLQQRKLSVNVEFIIEGEEENGSAGLEEALTKARDLFTRPDVILLSNSYWIGEDLPCLTYGLRGSIQASIQVTCDRQDVHSGVSGGAVDEPLQIIMKILAQLVGENGEITIPDFYRDVAPVTDREDAYYSEIVQQLDPTQSLSEKDIQARKDKLMSRWRYPTLTVHKFDVSGPQSQESIIPRCAQAAISMRVVPNQVIETIIEQFKRHVQQLFDALGTTSQLEVSIRNSANWWLGDTNNRYFKAAEQAITHHWDVKPMYIREGGSIGAVPWLERFFQSTAVNIPLGQSSDQAHLSNERIRLKNLTTGKQVLQEFFENIGQACSEGTPPTRDPSKSTDQGEAKPASSSNPALQEARIQALLQRLSLADSESQPPKEHKFWKTQPVPQMGEEVDIEGPIKPDVPVDQVRQEPLPLPEGFEWAELDLTDSAIMTELYQLLTLNYVEDDDAMFRFDYSPEFLQWGLKPPGWKPQWNIGVRVTATKRLVAFISGIPVSLKVRSHTKSMVEINFMCVHKKLRSKRLAPVLIKEITRRVNVEGIFQAVYTAGAVLPTPLSVCRYYHRSLNPKKLVETGFSYLPPKWTMAQLVKHCEVPATPSCPGLRPMKREDISQVRALINGFNDRNCLFAPVFDSDEEVSHWLLPVDQVIWSYVAESTTEPGKITDLVSFYSLPSSVINHATHKHIKAAYLFYYATDADLTLVTPTDQSSDPQTVTSTTNHRERVSQCPEFKAHFIKLGQSLLTLARENGFDVFNCLEMNYNHLLFDELKFKPGDGYLKYYMYNWQCPKVEPDQVGLVML</sequence>
<evidence type="ECO:0000256" key="8">
    <source>
        <dbReference type="RuleBase" id="RU004178"/>
    </source>
</evidence>